<dbReference type="SUPFAM" id="SSF49764">
    <property type="entry name" value="HSP20-like chaperones"/>
    <property type="match status" value="1"/>
</dbReference>
<keyword evidence="1" id="KW-0346">Stress response</keyword>
<sequence length="170" mass="19442">MSVLPVILNFSDDFFGNDPFVGFSLAPREHWMTQRRRPLINCERRRRCVERDNVKTCVKKNPENGGFEMSLDVKQFKPEEISVKTVNNHIVVEAKHEEREDENSFVSRHFVRRYALPKDCNAQDVASTLSVDGLLTVTAPPATKALEERVIQIQHTPTATQSEDENKTSS</sequence>
<organism evidence="5">
    <name type="scientific">Nyssomyia neivai</name>
    <dbReference type="NCBI Taxonomy" id="330878"/>
    <lineage>
        <taxon>Eukaryota</taxon>
        <taxon>Metazoa</taxon>
        <taxon>Ecdysozoa</taxon>
        <taxon>Arthropoda</taxon>
        <taxon>Hexapoda</taxon>
        <taxon>Insecta</taxon>
        <taxon>Pterygota</taxon>
        <taxon>Neoptera</taxon>
        <taxon>Endopterygota</taxon>
        <taxon>Diptera</taxon>
        <taxon>Nematocera</taxon>
        <taxon>Psychodoidea</taxon>
        <taxon>Psychodidae</taxon>
        <taxon>Nyssomyia</taxon>
    </lineage>
</organism>
<evidence type="ECO:0000313" key="5">
    <source>
        <dbReference type="EMBL" id="JAV09912.1"/>
    </source>
</evidence>
<evidence type="ECO:0000256" key="2">
    <source>
        <dbReference type="PROSITE-ProRule" id="PRU00285"/>
    </source>
</evidence>
<dbReference type="InterPro" id="IPR001436">
    <property type="entry name" value="Alpha-crystallin/sHSP_animal"/>
</dbReference>
<accession>A0A1L8DTX0</accession>
<dbReference type="GO" id="GO:0005634">
    <property type="term" value="C:nucleus"/>
    <property type="evidence" value="ECO:0007669"/>
    <property type="project" value="TreeGrafter"/>
</dbReference>
<dbReference type="PRINTS" id="PR00299">
    <property type="entry name" value="ACRYSTALLIN"/>
</dbReference>
<dbReference type="InterPro" id="IPR002068">
    <property type="entry name" value="A-crystallin/Hsp20_dom"/>
</dbReference>
<dbReference type="Gene3D" id="2.60.40.790">
    <property type="match status" value="1"/>
</dbReference>
<evidence type="ECO:0000256" key="1">
    <source>
        <dbReference type="ARBA" id="ARBA00023016"/>
    </source>
</evidence>
<dbReference type="PANTHER" id="PTHR45640">
    <property type="entry name" value="HEAT SHOCK PROTEIN HSP-12.2-RELATED"/>
    <property type="match status" value="1"/>
</dbReference>
<reference evidence="5" key="1">
    <citation type="submission" date="2016-12" db="EMBL/GenBank/DDBJ databases">
        <title>An insight into the sialome and mialome of the sand fly, Nyssomyia neivai.</title>
        <authorList>
            <person name="Sebastian V."/>
            <person name="Goulart T.M."/>
            <person name="Oliveira W."/>
            <person name="Calvo E."/>
            <person name="Oliveira L.F."/>
            <person name="Pinto M.C."/>
            <person name="Rosselino A.M."/>
            <person name="Ribeiro J.M."/>
        </authorList>
    </citation>
    <scope>NUCLEOTIDE SEQUENCE</scope>
</reference>
<dbReference type="EMBL" id="GFDF01004172">
    <property type="protein sequence ID" value="JAV09912.1"/>
    <property type="molecule type" value="Transcribed_RNA"/>
</dbReference>
<dbReference type="GO" id="GO:0005737">
    <property type="term" value="C:cytoplasm"/>
    <property type="evidence" value="ECO:0007669"/>
    <property type="project" value="TreeGrafter"/>
</dbReference>
<comment type="similarity">
    <text evidence="2 3">Belongs to the small heat shock protein (HSP20) family.</text>
</comment>
<feature type="domain" description="SHSP" evidence="4">
    <location>
        <begin position="49"/>
        <end position="156"/>
    </location>
</feature>
<evidence type="ECO:0000256" key="3">
    <source>
        <dbReference type="RuleBase" id="RU003616"/>
    </source>
</evidence>
<dbReference type="InterPro" id="IPR008978">
    <property type="entry name" value="HSP20-like_chaperone"/>
</dbReference>
<dbReference type="PANTHER" id="PTHR45640:SF13">
    <property type="entry name" value="HEAT SHOCK PROTEIN 22-RELATED"/>
    <property type="match status" value="1"/>
</dbReference>
<proteinExistence type="inferred from homology"/>
<dbReference type="GO" id="GO:0042026">
    <property type="term" value="P:protein refolding"/>
    <property type="evidence" value="ECO:0007669"/>
    <property type="project" value="TreeGrafter"/>
</dbReference>
<dbReference type="GO" id="GO:0051082">
    <property type="term" value="F:unfolded protein binding"/>
    <property type="evidence" value="ECO:0007669"/>
    <property type="project" value="TreeGrafter"/>
</dbReference>
<dbReference type="GO" id="GO:0009408">
    <property type="term" value="P:response to heat"/>
    <property type="evidence" value="ECO:0007669"/>
    <property type="project" value="TreeGrafter"/>
</dbReference>
<protein>
    <submittedName>
        <fullName evidence="5">Putative alpha crystallin</fullName>
    </submittedName>
</protein>
<dbReference type="CDD" id="cd06526">
    <property type="entry name" value="metazoan_ACD"/>
    <property type="match status" value="1"/>
</dbReference>
<dbReference type="PROSITE" id="PS01031">
    <property type="entry name" value="SHSP"/>
    <property type="match status" value="1"/>
</dbReference>
<name>A0A1L8DTX0_9DIPT</name>
<evidence type="ECO:0000259" key="4">
    <source>
        <dbReference type="PROSITE" id="PS01031"/>
    </source>
</evidence>
<dbReference type="AlphaFoldDB" id="A0A1L8DTX0"/>
<dbReference type="Pfam" id="PF00011">
    <property type="entry name" value="HSP20"/>
    <property type="match status" value="1"/>
</dbReference>